<accession>A0A8C3KGJ2</accession>
<evidence type="ECO:0000313" key="4">
    <source>
        <dbReference type="Proteomes" id="UP000694419"/>
    </source>
</evidence>
<reference evidence="3" key="2">
    <citation type="submission" date="2025-09" db="UniProtKB">
        <authorList>
            <consortium name="Ensembl"/>
        </authorList>
    </citation>
    <scope>IDENTIFICATION</scope>
</reference>
<keyword evidence="2" id="KW-0472">Membrane</keyword>
<dbReference type="AlphaFoldDB" id="A0A8C3KGJ2"/>
<name>A0A8C3KGJ2_9CHAR</name>
<dbReference type="Proteomes" id="UP000694419">
    <property type="component" value="Unplaced"/>
</dbReference>
<sequence>MGVGRGVRNWQLLLGNRLGISQRVVSNCIVHHLFCIFFYHYYCNYFLFLCCPIKLFLSQPTNFTSFPPSHWQGGDPADSASQRTGTTGVCHHARQRQLALFDHPHGKKYFS</sequence>
<proteinExistence type="predicted"/>
<protein>
    <submittedName>
        <fullName evidence="3">Uncharacterized protein</fullName>
    </submittedName>
</protein>
<reference evidence="3" key="1">
    <citation type="submission" date="2025-08" db="UniProtKB">
        <authorList>
            <consortium name="Ensembl"/>
        </authorList>
    </citation>
    <scope>IDENTIFICATION</scope>
</reference>
<evidence type="ECO:0000256" key="1">
    <source>
        <dbReference type="SAM" id="MobiDB-lite"/>
    </source>
</evidence>
<feature type="region of interest" description="Disordered" evidence="1">
    <location>
        <begin position="68"/>
        <end position="87"/>
    </location>
</feature>
<evidence type="ECO:0000256" key="2">
    <source>
        <dbReference type="SAM" id="Phobius"/>
    </source>
</evidence>
<feature type="transmembrane region" description="Helical" evidence="2">
    <location>
        <begin position="24"/>
        <end position="42"/>
    </location>
</feature>
<evidence type="ECO:0000313" key="3">
    <source>
        <dbReference type="Ensembl" id="ENSCPGP00000023422.1"/>
    </source>
</evidence>
<keyword evidence="4" id="KW-1185">Reference proteome</keyword>
<dbReference type="Ensembl" id="ENSCPGT00000025591.1">
    <property type="protein sequence ID" value="ENSCPGP00000023422.1"/>
    <property type="gene ID" value="ENSCPGG00000016224.1"/>
</dbReference>
<keyword evidence="2" id="KW-0812">Transmembrane</keyword>
<keyword evidence="2" id="KW-1133">Transmembrane helix</keyword>
<organism evidence="3 4">
    <name type="scientific">Calidris pygmaea</name>
    <name type="common">Spoon-billed sandpiper</name>
    <dbReference type="NCBI Taxonomy" id="425635"/>
    <lineage>
        <taxon>Eukaryota</taxon>
        <taxon>Metazoa</taxon>
        <taxon>Chordata</taxon>
        <taxon>Craniata</taxon>
        <taxon>Vertebrata</taxon>
        <taxon>Euteleostomi</taxon>
        <taxon>Archelosauria</taxon>
        <taxon>Archosauria</taxon>
        <taxon>Dinosauria</taxon>
        <taxon>Saurischia</taxon>
        <taxon>Theropoda</taxon>
        <taxon>Coelurosauria</taxon>
        <taxon>Aves</taxon>
        <taxon>Neognathae</taxon>
        <taxon>Neoaves</taxon>
        <taxon>Charadriiformes</taxon>
        <taxon>Scolopacidae</taxon>
        <taxon>Calidris</taxon>
    </lineage>
</organism>